<proteinExistence type="predicted"/>
<dbReference type="OrthoDB" id="799767at2"/>
<evidence type="ECO:0000256" key="2">
    <source>
        <dbReference type="ARBA" id="ARBA00023125"/>
    </source>
</evidence>
<reference evidence="6" key="1">
    <citation type="submission" date="2016-10" db="EMBL/GenBank/DDBJ databases">
        <authorList>
            <person name="Varghese N."/>
            <person name="Submissions S."/>
        </authorList>
    </citation>
    <scope>NUCLEOTIDE SEQUENCE [LARGE SCALE GENOMIC DNA]</scope>
    <source>
        <strain evidence="6">DSM 18130</strain>
    </source>
</reference>
<dbReference type="PANTHER" id="PTHR47893">
    <property type="entry name" value="REGULATORY PROTEIN PCHR"/>
    <property type="match status" value="1"/>
</dbReference>
<dbReference type="AlphaFoldDB" id="A0A1I0SJ79"/>
<dbReference type="EMBL" id="FOJM01000001">
    <property type="protein sequence ID" value="SFA39540.1"/>
    <property type="molecule type" value="Genomic_DNA"/>
</dbReference>
<dbReference type="InterPro" id="IPR018062">
    <property type="entry name" value="HTH_AraC-typ_CS"/>
</dbReference>
<dbReference type="SMART" id="SM00342">
    <property type="entry name" value="HTH_ARAC"/>
    <property type="match status" value="1"/>
</dbReference>
<dbReference type="SUPFAM" id="SSF46689">
    <property type="entry name" value="Homeodomain-like"/>
    <property type="match status" value="1"/>
</dbReference>
<dbReference type="InterPro" id="IPR018060">
    <property type="entry name" value="HTH_AraC"/>
</dbReference>
<evidence type="ECO:0000256" key="1">
    <source>
        <dbReference type="ARBA" id="ARBA00023015"/>
    </source>
</evidence>
<dbReference type="PROSITE" id="PS00041">
    <property type="entry name" value="HTH_ARAC_FAMILY_1"/>
    <property type="match status" value="1"/>
</dbReference>
<dbReference type="GO" id="GO:0003700">
    <property type="term" value="F:DNA-binding transcription factor activity"/>
    <property type="evidence" value="ECO:0007669"/>
    <property type="project" value="InterPro"/>
</dbReference>
<name>A0A1I0SJ79_9SPHI</name>
<organism evidence="5 6">
    <name type="scientific">Pedobacter suwonensis</name>
    <dbReference type="NCBI Taxonomy" id="332999"/>
    <lineage>
        <taxon>Bacteria</taxon>
        <taxon>Pseudomonadati</taxon>
        <taxon>Bacteroidota</taxon>
        <taxon>Sphingobacteriia</taxon>
        <taxon>Sphingobacteriales</taxon>
        <taxon>Sphingobacteriaceae</taxon>
        <taxon>Pedobacter</taxon>
    </lineage>
</organism>
<evidence type="ECO:0000313" key="5">
    <source>
        <dbReference type="EMBL" id="SFA39540.1"/>
    </source>
</evidence>
<keyword evidence="2" id="KW-0238">DNA-binding</keyword>
<dbReference type="Pfam" id="PF12833">
    <property type="entry name" value="HTH_18"/>
    <property type="match status" value="1"/>
</dbReference>
<dbReference type="GeneID" id="96613456"/>
<dbReference type="PROSITE" id="PS01124">
    <property type="entry name" value="HTH_ARAC_FAMILY_2"/>
    <property type="match status" value="1"/>
</dbReference>
<sequence>MIVKARLAHQKDFLFSEEIPDRYVPDHRLSEKSIAIKDAPVAIKNYQLSTNGLFLVHAEMKFDGPARILTEVEGEAITCQFIFSRKNTSGIGNPSAKYGLSRHNIRYIPSAKEAYDVKPDAEFVYFLIVLSKDYYLRLVDLYSPLHEQFVQEMEKGISTSFADQDLFMTPEMYRAIDAIITCRQDGELKRLFTDARITELIMYQLEQFSQHLQGGREPLLDRDIPKLEEAREILERDYINPPTHKQLSKMILLNEFKLRTGFKKYFGSTIYDFVTRLRMEEAKRLILEEGKNMYEVGVNIGFKHQASFTNAFKKYYGILPSDLRL</sequence>
<dbReference type="InterPro" id="IPR009057">
    <property type="entry name" value="Homeodomain-like_sf"/>
</dbReference>
<dbReference type="RefSeq" id="WP_090979809.1">
    <property type="nucleotide sequence ID" value="NZ_CP031708.1"/>
</dbReference>
<dbReference type="Proteomes" id="UP000198836">
    <property type="component" value="Unassembled WGS sequence"/>
</dbReference>
<evidence type="ECO:0000256" key="3">
    <source>
        <dbReference type="ARBA" id="ARBA00023163"/>
    </source>
</evidence>
<keyword evidence="6" id="KW-1185">Reference proteome</keyword>
<dbReference type="InterPro" id="IPR053142">
    <property type="entry name" value="PchR_regulatory_protein"/>
</dbReference>
<dbReference type="Gene3D" id="1.10.10.60">
    <property type="entry name" value="Homeodomain-like"/>
    <property type="match status" value="1"/>
</dbReference>
<keyword evidence="1" id="KW-0805">Transcription regulation</keyword>
<gene>
    <name evidence="5" type="ORF">SAMN04488511_101466</name>
</gene>
<dbReference type="PANTHER" id="PTHR47893:SF1">
    <property type="entry name" value="REGULATORY PROTEIN PCHR"/>
    <property type="match status" value="1"/>
</dbReference>
<feature type="domain" description="HTH araC/xylS-type" evidence="4">
    <location>
        <begin position="228"/>
        <end position="325"/>
    </location>
</feature>
<protein>
    <submittedName>
        <fullName evidence="5">Transcriptional regulator, AraC family</fullName>
    </submittedName>
</protein>
<keyword evidence="3" id="KW-0804">Transcription</keyword>
<dbReference type="PRINTS" id="PR00032">
    <property type="entry name" value="HTHARAC"/>
</dbReference>
<dbReference type="GO" id="GO:0043565">
    <property type="term" value="F:sequence-specific DNA binding"/>
    <property type="evidence" value="ECO:0007669"/>
    <property type="project" value="InterPro"/>
</dbReference>
<dbReference type="InterPro" id="IPR020449">
    <property type="entry name" value="Tscrpt_reg_AraC-type_HTH"/>
</dbReference>
<evidence type="ECO:0000259" key="4">
    <source>
        <dbReference type="PROSITE" id="PS01124"/>
    </source>
</evidence>
<accession>A0A1I0SJ79</accession>
<evidence type="ECO:0000313" key="6">
    <source>
        <dbReference type="Proteomes" id="UP000198836"/>
    </source>
</evidence>
<dbReference type="STRING" id="332999.SAMN04488511_101466"/>